<feature type="compositionally biased region" description="Polar residues" evidence="1">
    <location>
        <begin position="85"/>
        <end position="97"/>
    </location>
</feature>
<accession>A0A0D9WXF9</accession>
<dbReference type="EnsemblPlants" id="LPERR07G08070.1">
    <property type="protein sequence ID" value="LPERR07G08070.1"/>
    <property type="gene ID" value="LPERR07G08070"/>
</dbReference>
<dbReference type="STRING" id="77586.A0A0D9WXF9"/>
<feature type="region of interest" description="Disordered" evidence="1">
    <location>
        <begin position="57"/>
        <end position="97"/>
    </location>
</feature>
<name>A0A0D9WXF9_9ORYZ</name>
<organism evidence="2 3">
    <name type="scientific">Leersia perrieri</name>
    <dbReference type="NCBI Taxonomy" id="77586"/>
    <lineage>
        <taxon>Eukaryota</taxon>
        <taxon>Viridiplantae</taxon>
        <taxon>Streptophyta</taxon>
        <taxon>Embryophyta</taxon>
        <taxon>Tracheophyta</taxon>
        <taxon>Spermatophyta</taxon>
        <taxon>Magnoliopsida</taxon>
        <taxon>Liliopsida</taxon>
        <taxon>Poales</taxon>
        <taxon>Poaceae</taxon>
        <taxon>BOP clade</taxon>
        <taxon>Oryzoideae</taxon>
        <taxon>Oryzeae</taxon>
        <taxon>Oryzinae</taxon>
        <taxon>Leersia</taxon>
    </lineage>
</organism>
<reference evidence="3" key="2">
    <citation type="submission" date="2013-12" db="EMBL/GenBank/DDBJ databases">
        <authorList>
            <person name="Yu Y."/>
            <person name="Lee S."/>
            <person name="de Baynast K."/>
            <person name="Wissotski M."/>
            <person name="Liu L."/>
            <person name="Talag J."/>
            <person name="Goicoechea J."/>
            <person name="Angelova A."/>
            <person name="Jetty R."/>
            <person name="Kudrna D."/>
            <person name="Golser W."/>
            <person name="Rivera L."/>
            <person name="Zhang J."/>
            <person name="Wing R."/>
        </authorList>
    </citation>
    <scope>NUCLEOTIDE SEQUENCE</scope>
</reference>
<feature type="compositionally biased region" description="Basic and acidic residues" evidence="1">
    <location>
        <begin position="8"/>
        <end position="18"/>
    </location>
</feature>
<protein>
    <submittedName>
        <fullName evidence="2">Uncharacterized protein</fullName>
    </submittedName>
</protein>
<evidence type="ECO:0000256" key="1">
    <source>
        <dbReference type="SAM" id="MobiDB-lite"/>
    </source>
</evidence>
<evidence type="ECO:0000313" key="3">
    <source>
        <dbReference type="Proteomes" id="UP000032180"/>
    </source>
</evidence>
<dbReference type="HOGENOM" id="CLU_1542293_0_0_1"/>
<proteinExistence type="predicted"/>
<feature type="compositionally biased region" description="Low complexity" evidence="1">
    <location>
        <begin position="72"/>
        <end position="84"/>
    </location>
</feature>
<dbReference type="Gramene" id="LPERR07G08070.1">
    <property type="protein sequence ID" value="LPERR07G08070.1"/>
    <property type="gene ID" value="LPERR07G08070"/>
</dbReference>
<sequence>MSTSLAEASHRGHIKEVAALDPPTSKRRRSPIGLPIARSPGVRRMISNAIMERSQVAFQERASNTESPRYRSLSPMSGPMSSPSAVPTQLDAENQTRESITNRCRLGKRKLKSVIWKEYEPLYSNGKLTHGKSIPCNKLITANRLADPYATINYFADGADGLNASGPVQTYNPV</sequence>
<evidence type="ECO:0000313" key="2">
    <source>
        <dbReference type="EnsemblPlants" id="LPERR07G08070.1"/>
    </source>
</evidence>
<reference evidence="2" key="3">
    <citation type="submission" date="2015-04" db="UniProtKB">
        <authorList>
            <consortium name="EnsemblPlants"/>
        </authorList>
    </citation>
    <scope>IDENTIFICATION</scope>
</reference>
<dbReference type="Proteomes" id="UP000032180">
    <property type="component" value="Chromosome 7"/>
</dbReference>
<feature type="region of interest" description="Disordered" evidence="1">
    <location>
        <begin position="1"/>
        <end position="36"/>
    </location>
</feature>
<keyword evidence="3" id="KW-1185">Reference proteome</keyword>
<reference evidence="2 3" key="1">
    <citation type="submission" date="2012-08" db="EMBL/GenBank/DDBJ databases">
        <title>Oryza genome evolution.</title>
        <authorList>
            <person name="Wing R.A."/>
        </authorList>
    </citation>
    <scope>NUCLEOTIDE SEQUENCE</scope>
</reference>
<dbReference type="AlphaFoldDB" id="A0A0D9WXF9"/>